<dbReference type="Pfam" id="PF01359">
    <property type="entry name" value="Transposase_1"/>
    <property type="match status" value="1"/>
</dbReference>
<accession>A0AAV3XRS7</accession>
<keyword evidence="2" id="KW-1185">Reference proteome</keyword>
<comment type="caution">
    <text evidence="1">The sequence shown here is derived from an EMBL/GenBank/DDBJ whole genome shotgun (WGS) entry which is preliminary data.</text>
</comment>
<organism evidence="1 2">
    <name type="scientific">Plakobranchus ocellatus</name>
    <dbReference type="NCBI Taxonomy" id="259542"/>
    <lineage>
        <taxon>Eukaryota</taxon>
        <taxon>Metazoa</taxon>
        <taxon>Spiralia</taxon>
        <taxon>Lophotrochozoa</taxon>
        <taxon>Mollusca</taxon>
        <taxon>Gastropoda</taxon>
        <taxon>Heterobranchia</taxon>
        <taxon>Euthyneura</taxon>
        <taxon>Panpulmonata</taxon>
        <taxon>Sacoglossa</taxon>
        <taxon>Placobranchoidea</taxon>
        <taxon>Plakobranchidae</taxon>
        <taxon>Plakobranchus</taxon>
    </lineage>
</organism>
<dbReference type="GO" id="GO:0003676">
    <property type="term" value="F:nucleic acid binding"/>
    <property type="evidence" value="ECO:0007669"/>
    <property type="project" value="InterPro"/>
</dbReference>
<dbReference type="AlphaFoldDB" id="A0AAV3XRS7"/>
<proteinExistence type="predicted"/>
<dbReference type="Proteomes" id="UP000735302">
    <property type="component" value="Unassembled WGS sequence"/>
</dbReference>
<reference evidence="1 2" key="1">
    <citation type="journal article" date="2021" name="Elife">
        <title>Chloroplast acquisition without the gene transfer in kleptoplastic sea slugs, Plakobranchus ocellatus.</title>
        <authorList>
            <person name="Maeda T."/>
            <person name="Takahashi S."/>
            <person name="Yoshida T."/>
            <person name="Shimamura S."/>
            <person name="Takaki Y."/>
            <person name="Nagai Y."/>
            <person name="Toyoda A."/>
            <person name="Suzuki Y."/>
            <person name="Arimoto A."/>
            <person name="Ishii H."/>
            <person name="Satoh N."/>
            <person name="Nishiyama T."/>
            <person name="Hasebe M."/>
            <person name="Maruyama T."/>
            <person name="Minagawa J."/>
            <person name="Obokata J."/>
            <person name="Shigenobu S."/>
        </authorList>
    </citation>
    <scope>NUCLEOTIDE SEQUENCE [LARGE SCALE GENOMIC DNA]</scope>
</reference>
<dbReference type="InterPro" id="IPR036397">
    <property type="entry name" value="RNaseH_sf"/>
</dbReference>
<sequence length="188" mass="21983">MAGCENDKFFSSLLLSTGLYHWSSFDQERSLSDLVENAMFTRQSTVLQYRDAKGVILSDILPQGQCINAARYCSTLDRLKEAIRRKRPGLFETEDDLISELRNWFDNLDVDFFRGHQASAHTNPIIMYAIRYHSIPGRQADAFAGLRAMHDKRQYLREVKFEREKVITSQVARIHYKIYLLFLAYLYI</sequence>
<dbReference type="InterPro" id="IPR001888">
    <property type="entry name" value="Transposase_1"/>
</dbReference>
<protein>
    <submittedName>
        <fullName evidence="1">Histone-lysine N-methyltransferase SETMAR</fullName>
    </submittedName>
</protein>
<dbReference type="Gene3D" id="3.30.420.10">
    <property type="entry name" value="Ribonuclease H-like superfamily/Ribonuclease H"/>
    <property type="match status" value="1"/>
</dbReference>
<name>A0AAV3XRS7_9GAST</name>
<gene>
    <name evidence="1" type="ORF">PoB_000023000</name>
</gene>
<evidence type="ECO:0000313" key="1">
    <source>
        <dbReference type="EMBL" id="GFN73724.1"/>
    </source>
</evidence>
<evidence type="ECO:0000313" key="2">
    <source>
        <dbReference type="Proteomes" id="UP000735302"/>
    </source>
</evidence>
<dbReference type="EMBL" id="BLXT01000029">
    <property type="protein sequence ID" value="GFN73724.1"/>
    <property type="molecule type" value="Genomic_DNA"/>
</dbReference>